<evidence type="ECO:0000256" key="1">
    <source>
        <dbReference type="ARBA" id="ARBA00022884"/>
    </source>
</evidence>
<evidence type="ECO:0000313" key="4">
    <source>
        <dbReference type="Proteomes" id="UP001227230"/>
    </source>
</evidence>
<dbReference type="InterPro" id="IPR007201">
    <property type="entry name" value="Mei2-like_Rrm_C"/>
</dbReference>
<feature type="domain" description="Mei2-like C-terminal RNA recognition motif" evidence="2">
    <location>
        <begin position="29"/>
        <end position="77"/>
    </location>
</feature>
<dbReference type="SUPFAM" id="SSF54928">
    <property type="entry name" value="RNA-binding domain, RBD"/>
    <property type="match status" value="1"/>
</dbReference>
<dbReference type="PANTHER" id="PTHR23189">
    <property type="entry name" value="RNA RECOGNITION MOTIF-CONTAINING"/>
    <property type="match status" value="1"/>
</dbReference>
<gene>
    <name evidence="3" type="ORF">VitviT2T_028143</name>
</gene>
<reference evidence="3 4" key="1">
    <citation type="journal article" date="2023" name="Hortic Res">
        <title>The complete reference genome for grapevine (Vitis vinifera L.) genetics and breeding.</title>
        <authorList>
            <person name="Shi X."/>
            <person name="Cao S."/>
            <person name="Wang X."/>
            <person name="Huang S."/>
            <person name="Wang Y."/>
            <person name="Liu Z."/>
            <person name="Liu W."/>
            <person name="Leng X."/>
            <person name="Peng Y."/>
            <person name="Wang N."/>
            <person name="Wang Y."/>
            <person name="Ma Z."/>
            <person name="Xu X."/>
            <person name="Zhang F."/>
            <person name="Xue H."/>
            <person name="Zhong H."/>
            <person name="Wang Y."/>
            <person name="Zhang K."/>
            <person name="Velt A."/>
            <person name="Avia K."/>
            <person name="Holtgrawe D."/>
            <person name="Grimplet J."/>
            <person name="Matus J.T."/>
            <person name="Ware D."/>
            <person name="Wu X."/>
            <person name="Wang H."/>
            <person name="Liu C."/>
            <person name="Fang Y."/>
            <person name="Rustenholz C."/>
            <person name="Cheng Z."/>
            <person name="Xiao H."/>
            <person name="Zhou Y."/>
        </authorList>
    </citation>
    <scope>NUCLEOTIDE SEQUENCE [LARGE SCALE GENOMIC DNA]</scope>
    <source>
        <strain evidence="4">cv. Pinot noir / PN40024</strain>
        <tissue evidence="3">Leaf</tissue>
    </source>
</reference>
<proteinExistence type="predicted"/>
<dbReference type="InterPro" id="IPR035979">
    <property type="entry name" value="RBD_domain_sf"/>
</dbReference>
<dbReference type="EMBL" id="CP126665">
    <property type="protein sequence ID" value="WKA10578.1"/>
    <property type="molecule type" value="Genomic_DNA"/>
</dbReference>
<dbReference type="Proteomes" id="UP001227230">
    <property type="component" value="Chromosome 18"/>
</dbReference>
<keyword evidence="1" id="KW-0694">RNA-binding</keyword>
<keyword evidence="4" id="KW-1185">Reference proteome</keyword>
<accession>A0ABY9DSQ9</accession>
<sequence length="77" mass="8556">MDAKATAATLQLVYCGIESLNHTYLVASKKRNKCNVGYAFVNMIGPLHIVPLHQAFNGKKWEKFNSEKVASLAYAQI</sequence>
<name>A0ABY9DSQ9_VITVI</name>
<dbReference type="Pfam" id="PF04059">
    <property type="entry name" value="RRM_2"/>
    <property type="match status" value="1"/>
</dbReference>
<organism evidence="3 4">
    <name type="scientific">Vitis vinifera</name>
    <name type="common">Grape</name>
    <dbReference type="NCBI Taxonomy" id="29760"/>
    <lineage>
        <taxon>Eukaryota</taxon>
        <taxon>Viridiplantae</taxon>
        <taxon>Streptophyta</taxon>
        <taxon>Embryophyta</taxon>
        <taxon>Tracheophyta</taxon>
        <taxon>Spermatophyta</taxon>
        <taxon>Magnoliopsida</taxon>
        <taxon>eudicotyledons</taxon>
        <taxon>Gunneridae</taxon>
        <taxon>Pentapetalae</taxon>
        <taxon>rosids</taxon>
        <taxon>Vitales</taxon>
        <taxon>Vitaceae</taxon>
        <taxon>Viteae</taxon>
        <taxon>Vitis</taxon>
    </lineage>
</organism>
<evidence type="ECO:0000313" key="3">
    <source>
        <dbReference type="EMBL" id="WKA10578.1"/>
    </source>
</evidence>
<evidence type="ECO:0000259" key="2">
    <source>
        <dbReference type="Pfam" id="PF04059"/>
    </source>
</evidence>
<protein>
    <recommendedName>
        <fullName evidence="2">Mei2-like C-terminal RNA recognition motif domain-containing protein</fullName>
    </recommendedName>
</protein>